<dbReference type="PANTHER" id="PTHR37943:SF1">
    <property type="entry name" value="PROTEIN VES"/>
    <property type="match status" value="1"/>
</dbReference>
<gene>
    <name evidence="1" type="ORF">HNR15_003170</name>
</gene>
<organism evidence="1 2">
    <name type="scientific">Allobranchiibius huperziae</name>
    <dbReference type="NCBI Taxonomy" id="1874116"/>
    <lineage>
        <taxon>Bacteria</taxon>
        <taxon>Bacillati</taxon>
        <taxon>Actinomycetota</taxon>
        <taxon>Actinomycetes</taxon>
        <taxon>Micrococcales</taxon>
        <taxon>Dermacoccaceae</taxon>
        <taxon>Allobranchiibius</taxon>
    </lineage>
</organism>
<dbReference type="SUPFAM" id="SSF51182">
    <property type="entry name" value="RmlC-like cupins"/>
    <property type="match status" value="1"/>
</dbReference>
<dbReference type="InterPro" id="IPR011051">
    <property type="entry name" value="RmlC_Cupin_sf"/>
</dbReference>
<accession>A0A853DHP4</accession>
<dbReference type="PANTHER" id="PTHR37943">
    <property type="entry name" value="PROTEIN VES"/>
    <property type="match status" value="1"/>
</dbReference>
<name>A0A853DHP4_9MICO</name>
<reference evidence="1 2" key="1">
    <citation type="submission" date="2020-07" db="EMBL/GenBank/DDBJ databases">
        <title>Sequencing the genomes of 1000 actinobacteria strains.</title>
        <authorList>
            <person name="Klenk H.-P."/>
        </authorList>
    </citation>
    <scope>NUCLEOTIDE SEQUENCE [LARGE SCALE GENOMIC DNA]</scope>
    <source>
        <strain evidence="1 2">DSM 29531</strain>
    </source>
</reference>
<sequence>MTAAEGGAARILRFEDLQVSPWANGLGETRELAAYRTTDGALVWRLSIATIAAASDFSALSGVDRRLMNLGDGPLSLVVGDDPVTVPRHEVVSFRGEDAVRALHANGYDLNVMTGRGRATSSLGTVRIQGSAVLAGTAPALLAVVALDGSPVVTVGDGVAALLPLDCLLATPGRDIAVDGDSTVAVVRIAPT</sequence>
<dbReference type="Pfam" id="PF05962">
    <property type="entry name" value="HutD"/>
    <property type="match status" value="1"/>
</dbReference>
<evidence type="ECO:0000313" key="1">
    <source>
        <dbReference type="EMBL" id="NYJ76207.1"/>
    </source>
</evidence>
<dbReference type="Proteomes" id="UP000571817">
    <property type="component" value="Unassembled WGS sequence"/>
</dbReference>
<dbReference type="InterPro" id="IPR014710">
    <property type="entry name" value="RmlC-like_jellyroll"/>
</dbReference>
<evidence type="ECO:0000313" key="2">
    <source>
        <dbReference type="Proteomes" id="UP000571817"/>
    </source>
</evidence>
<keyword evidence="2" id="KW-1185">Reference proteome</keyword>
<dbReference type="AlphaFoldDB" id="A0A853DHP4"/>
<dbReference type="InterPro" id="IPR010282">
    <property type="entry name" value="Uncharacterised_HutD/Ves"/>
</dbReference>
<protein>
    <recommendedName>
        <fullName evidence="3">HutD family protein</fullName>
    </recommendedName>
</protein>
<dbReference type="Gene3D" id="2.60.120.10">
    <property type="entry name" value="Jelly Rolls"/>
    <property type="match status" value="1"/>
</dbReference>
<proteinExistence type="predicted"/>
<comment type="caution">
    <text evidence="1">The sequence shown here is derived from an EMBL/GenBank/DDBJ whole genome shotgun (WGS) entry which is preliminary data.</text>
</comment>
<evidence type="ECO:0008006" key="3">
    <source>
        <dbReference type="Google" id="ProtNLM"/>
    </source>
</evidence>
<dbReference type="RefSeq" id="WP_179483291.1">
    <property type="nucleotide sequence ID" value="NZ_JACCFW010000001.1"/>
</dbReference>
<dbReference type="EMBL" id="JACCFW010000001">
    <property type="protein sequence ID" value="NYJ76207.1"/>
    <property type="molecule type" value="Genomic_DNA"/>
</dbReference>